<evidence type="ECO:0000313" key="7">
    <source>
        <dbReference type="EMBL" id="RIY41086.1"/>
    </source>
</evidence>
<dbReference type="PANTHER" id="PTHR11070">
    <property type="entry name" value="UVRD / RECB / PCRA DNA HELICASE FAMILY MEMBER"/>
    <property type="match status" value="1"/>
</dbReference>
<dbReference type="GO" id="GO:0003677">
    <property type="term" value="F:DNA binding"/>
    <property type="evidence" value="ECO:0007669"/>
    <property type="project" value="InterPro"/>
</dbReference>
<dbReference type="Proteomes" id="UP000266206">
    <property type="component" value="Unassembled WGS sequence"/>
</dbReference>
<dbReference type="EMBL" id="NQYH01000005">
    <property type="protein sequence ID" value="RIY41086.1"/>
    <property type="molecule type" value="Genomic_DNA"/>
</dbReference>
<evidence type="ECO:0000313" key="8">
    <source>
        <dbReference type="Proteomes" id="UP000266206"/>
    </source>
</evidence>
<dbReference type="GO" id="GO:0005524">
    <property type="term" value="F:ATP binding"/>
    <property type="evidence" value="ECO:0007669"/>
    <property type="project" value="UniProtKB-KW"/>
</dbReference>
<comment type="caution">
    <text evidence="7">The sequence shown here is derived from an EMBL/GenBank/DDBJ whole genome shotgun (WGS) entry which is preliminary data.</text>
</comment>
<evidence type="ECO:0000256" key="4">
    <source>
        <dbReference type="ARBA" id="ARBA00022840"/>
    </source>
</evidence>
<feature type="region of interest" description="Disordered" evidence="5">
    <location>
        <begin position="533"/>
        <end position="564"/>
    </location>
</feature>
<dbReference type="Pfam" id="PF13361">
    <property type="entry name" value="UvrD_C"/>
    <property type="match status" value="1"/>
</dbReference>
<accession>A0A3A1YU89</accession>
<evidence type="ECO:0000259" key="6">
    <source>
        <dbReference type="Pfam" id="PF13361"/>
    </source>
</evidence>
<name>A0A3A1YU89_9BURK</name>
<evidence type="ECO:0000256" key="3">
    <source>
        <dbReference type="ARBA" id="ARBA00022806"/>
    </source>
</evidence>
<dbReference type="GO" id="GO:0031297">
    <property type="term" value="P:replication fork processing"/>
    <property type="evidence" value="ECO:0007669"/>
    <property type="project" value="TreeGrafter"/>
</dbReference>
<dbReference type="Pfam" id="PF13245">
    <property type="entry name" value="AAA_19"/>
    <property type="match status" value="1"/>
</dbReference>
<keyword evidence="3" id="KW-0347">Helicase</keyword>
<protein>
    <recommendedName>
        <fullName evidence="6">UvrD-like helicase C-terminal domain-containing protein</fullName>
    </recommendedName>
</protein>
<organism evidence="7 8">
    <name type="scientific">Neopusillimonas maritima</name>
    <dbReference type="NCBI Taxonomy" id="2026239"/>
    <lineage>
        <taxon>Bacteria</taxon>
        <taxon>Pseudomonadati</taxon>
        <taxon>Pseudomonadota</taxon>
        <taxon>Betaproteobacteria</taxon>
        <taxon>Burkholderiales</taxon>
        <taxon>Alcaligenaceae</taxon>
        <taxon>Neopusillimonas</taxon>
    </lineage>
</organism>
<dbReference type="GO" id="GO:0000724">
    <property type="term" value="P:double-strand break repair via homologous recombination"/>
    <property type="evidence" value="ECO:0007669"/>
    <property type="project" value="TreeGrafter"/>
</dbReference>
<dbReference type="RefSeq" id="WP_119516087.1">
    <property type="nucleotide sequence ID" value="NZ_NQYH01000005.1"/>
</dbReference>
<dbReference type="InterPro" id="IPR000212">
    <property type="entry name" value="DNA_helicase_UvrD/REP"/>
</dbReference>
<evidence type="ECO:0000256" key="1">
    <source>
        <dbReference type="ARBA" id="ARBA00022741"/>
    </source>
</evidence>
<evidence type="ECO:0000256" key="5">
    <source>
        <dbReference type="SAM" id="MobiDB-lite"/>
    </source>
</evidence>
<keyword evidence="4" id="KW-0067">ATP-binding</keyword>
<dbReference type="AlphaFoldDB" id="A0A3A1YU89"/>
<dbReference type="Gene3D" id="3.40.50.300">
    <property type="entry name" value="P-loop containing nucleotide triphosphate hydrolases"/>
    <property type="match status" value="2"/>
</dbReference>
<dbReference type="SUPFAM" id="SSF52540">
    <property type="entry name" value="P-loop containing nucleoside triphosphate hydrolases"/>
    <property type="match status" value="1"/>
</dbReference>
<keyword evidence="1" id="KW-0547">Nucleotide-binding</keyword>
<dbReference type="GO" id="GO:0016787">
    <property type="term" value="F:hydrolase activity"/>
    <property type="evidence" value="ECO:0007669"/>
    <property type="project" value="UniProtKB-KW"/>
</dbReference>
<dbReference type="PANTHER" id="PTHR11070:SF30">
    <property type="entry name" value="F-BOX DNA HELICASE 1"/>
    <property type="match status" value="1"/>
</dbReference>
<dbReference type="InterPro" id="IPR027417">
    <property type="entry name" value="P-loop_NTPase"/>
</dbReference>
<feature type="domain" description="UvrD-like helicase C-terminal" evidence="6">
    <location>
        <begin position="425"/>
        <end position="508"/>
    </location>
</feature>
<evidence type="ECO:0000256" key="2">
    <source>
        <dbReference type="ARBA" id="ARBA00022801"/>
    </source>
</evidence>
<feature type="compositionally biased region" description="Polar residues" evidence="5">
    <location>
        <begin position="548"/>
        <end position="558"/>
    </location>
</feature>
<gene>
    <name evidence="7" type="ORF">CJP73_08020</name>
</gene>
<reference evidence="7 8" key="1">
    <citation type="submission" date="2017-08" db="EMBL/GenBank/DDBJ databases">
        <title>Pusillimonas indicus sp. nov., a member of the family Alcaligenaceae isolated from surface seawater.</title>
        <authorList>
            <person name="Li J."/>
        </authorList>
    </citation>
    <scope>NUCLEOTIDE SEQUENCE [LARGE SCALE GENOMIC DNA]</scope>
    <source>
        <strain evidence="7 8">L52-1-41</strain>
    </source>
</reference>
<sequence>MEFYFTMARNAMFTFEDQPLPTRQASPVSAPAVQTKKHIDAGYLRKAKVPYVDNQRALIESDHPVTAGIALAGTGKTSTAVGYTDARPHLRTLYLAFNTENAAEGRQRFGRHVTARTPHSIAFSMLSQEQRARVTHRWNAMTVRNALSMRNYRAAATVCAIINDFCVSDDEHFDSLRHGYSAIERLGVDHSLVERCMGMAQSLWQMMWQEGSAVPISHDAYFKRFVMKRPNLGVDLLIFDEAQDANAVTAQLVRTQAQEHGTRVLYLGDEHQSIYAFRGAVNAMRNLPESVVRYPLTQSWRFGPRTATLANLVLSQLKNETLELQGMGSDKKWDPSKPYAYLARTNAELIAQAVAAQGEGIYWVGGIERYRVDMLLDVWRLANHLHHQIQDKFISNNFNSWDDYEQVAMISADPEMRIMVKLIEDYEDDIPEIVDQLKDKAERQSKDSQLILTTAHRAKGLEFDQVQVGEDFKACEDAELWLSEKHHDAPYPEQEVNLLYVALTRAKSYVKSGSDMAAWYRNLQTHLENRVSKYDPSQAPGVGYPDKSGQQSNKTNNGIPAPTF</sequence>
<dbReference type="InterPro" id="IPR014017">
    <property type="entry name" value="DNA_helicase_UvrD-like_C"/>
</dbReference>
<proteinExistence type="predicted"/>
<keyword evidence="2" id="KW-0378">Hydrolase</keyword>
<dbReference type="GO" id="GO:0043138">
    <property type="term" value="F:3'-5' DNA helicase activity"/>
    <property type="evidence" value="ECO:0007669"/>
    <property type="project" value="TreeGrafter"/>
</dbReference>
<dbReference type="OrthoDB" id="5318045at2"/>